<dbReference type="PANTHER" id="PTHR12861">
    <property type="entry name" value="TRANSLOCON-ASSOCIATED PROTEIN, BETA SUBUNIT PRECURSOR TRAP-BETA SIGNAL SEQUENCE RECEPTOR BETA SUBUNIT"/>
    <property type="match status" value="1"/>
</dbReference>
<dbReference type="Proteomes" id="UP001307889">
    <property type="component" value="Chromosome 10"/>
</dbReference>
<protein>
    <submittedName>
        <fullName evidence="2">Signal sequence Receptor beta</fullName>
    </submittedName>
</protein>
<keyword evidence="1" id="KW-0732">Signal</keyword>
<feature type="signal peptide" evidence="1">
    <location>
        <begin position="1"/>
        <end position="15"/>
    </location>
</feature>
<evidence type="ECO:0000313" key="3">
    <source>
        <dbReference type="Proteomes" id="UP001307889"/>
    </source>
</evidence>
<organism evidence="2 3">
    <name type="scientific">Nesidiocoris tenuis</name>
    <dbReference type="NCBI Taxonomy" id="355587"/>
    <lineage>
        <taxon>Eukaryota</taxon>
        <taxon>Metazoa</taxon>
        <taxon>Ecdysozoa</taxon>
        <taxon>Arthropoda</taxon>
        <taxon>Hexapoda</taxon>
        <taxon>Insecta</taxon>
        <taxon>Pterygota</taxon>
        <taxon>Neoptera</taxon>
        <taxon>Paraneoptera</taxon>
        <taxon>Hemiptera</taxon>
        <taxon>Heteroptera</taxon>
        <taxon>Panheteroptera</taxon>
        <taxon>Cimicomorpha</taxon>
        <taxon>Miridae</taxon>
        <taxon>Dicyphina</taxon>
        <taxon>Nesidiocoris</taxon>
    </lineage>
</organism>
<feature type="chain" id="PRO_5046178494" evidence="1">
    <location>
        <begin position="16"/>
        <end position="179"/>
    </location>
</feature>
<evidence type="ECO:0000313" key="2">
    <source>
        <dbReference type="EMBL" id="BES99412.1"/>
    </source>
</evidence>
<dbReference type="Pfam" id="PF05753">
    <property type="entry name" value="TRAP_beta"/>
    <property type="match status" value="1"/>
</dbReference>
<name>A0ABN7B9D0_9HEMI</name>
<sequence length="179" mass="19706">MFPILAFLLLPSILAKTSPPVDHLPPKGHLLVSKSILNKVVVQNADVVVKYSLYNVGAGVALDVNLSDLEFSTESSDFTLVAGDPRFKLPAMIGGSNFSHTIVVRPRKAGNLNFTAARISYRTGEKSEFQIAESSIPAEVEVKFATDHFRRLSSHFGEWCGFSAVTFSFLLVSKYNWLQ</sequence>
<reference evidence="2 3" key="1">
    <citation type="submission" date="2023-09" db="EMBL/GenBank/DDBJ databases">
        <title>Nesidiocoris tenuis whole genome shotgun sequence.</title>
        <authorList>
            <person name="Shibata T."/>
            <person name="Shimoda M."/>
            <person name="Kobayashi T."/>
            <person name="Uehara T."/>
        </authorList>
    </citation>
    <scope>NUCLEOTIDE SEQUENCE [LARGE SCALE GENOMIC DNA]</scope>
    <source>
        <strain evidence="2 3">Japan</strain>
    </source>
</reference>
<dbReference type="EMBL" id="AP028918">
    <property type="protein sequence ID" value="BES99412.1"/>
    <property type="molecule type" value="Genomic_DNA"/>
</dbReference>
<accession>A0ABN7B9D0</accession>
<keyword evidence="2" id="KW-0675">Receptor</keyword>
<dbReference type="PANTHER" id="PTHR12861:SF3">
    <property type="entry name" value="TRANSLOCON-ASSOCIATED PROTEIN SUBUNIT BETA"/>
    <property type="match status" value="1"/>
</dbReference>
<keyword evidence="3" id="KW-1185">Reference proteome</keyword>
<proteinExistence type="predicted"/>
<gene>
    <name evidence="2" type="ORF">NTJ_12229</name>
</gene>
<evidence type="ECO:0000256" key="1">
    <source>
        <dbReference type="SAM" id="SignalP"/>
    </source>
</evidence>